<evidence type="ECO:0000313" key="7">
    <source>
        <dbReference type="Proteomes" id="UP000306509"/>
    </source>
</evidence>
<accession>A0A4U8Q401</accession>
<dbReference type="InterPro" id="IPR011006">
    <property type="entry name" value="CheY-like_superfamily"/>
</dbReference>
<dbReference type="AlphaFoldDB" id="A0A4U8Q401"/>
<gene>
    <name evidence="6" type="primary">ypdB_6</name>
    <name evidence="6" type="ORF">DSM106044_03722</name>
</gene>
<organism evidence="6 7">
    <name type="scientific">Robinsoniella peoriensis</name>
    <dbReference type="NCBI Taxonomy" id="180332"/>
    <lineage>
        <taxon>Bacteria</taxon>
        <taxon>Bacillati</taxon>
        <taxon>Bacillota</taxon>
        <taxon>Clostridia</taxon>
        <taxon>Lachnospirales</taxon>
        <taxon>Lachnospiraceae</taxon>
        <taxon>Robinsoniella</taxon>
    </lineage>
</organism>
<dbReference type="EMBL" id="QGQD01000069">
    <property type="protein sequence ID" value="TLC99519.1"/>
    <property type="molecule type" value="Genomic_DNA"/>
</dbReference>
<evidence type="ECO:0000313" key="6">
    <source>
        <dbReference type="EMBL" id="TLC99519.1"/>
    </source>
</evidence>
<feature type="domain" description="HTH LytTR-type" evidence="5">
    <location>
        <begin position="139"/>
        <end position="229"/>
    </location>
</feature>
<dbReference type="SMART" id="SM00448">
    <property type="entry name" value="REC"/>
    <property type="match status" value="1"/>
</dbReference>
<evidence type="ECO:0000259" key="4">
    <source>
        <dbReference type="PROSITE" id="PS50110"/>
    </source>
</evidence>
<dbReference type="SMART" id="SM00850">
    <property type="entry name" value="LytTR"/>
    <property type="match status" value="1"/>
</dbReference>
<dbReference type="Gene3D" id="3.40.50.2300">
    <property type="match status" value="1"/>
</dbReference>
<dbReference type="OrthoDB" id="9779387at2"/>
<evidence type="ECO:0000259" key="5">
    <source>
        <dbReference type="PROSITE" id="PS50930"/>
    </source>
</evidence>
<reference evidence="6 7" key="1">
    <citation type="journal article" date="2019" name="Anaerobe">
        <title>Detection of Robinsoniella peoriensis in multiple bone samples of a trauma patient.</title>
        <authorList>
            <person name="Schrottner P."/>
            <person name="Hartwich K."/>
            <person name="Bunk B."/>
            <person name="Schober I."/>
            <person name="Helbig S."/>
            <person name="Rudolph W.W."/>
            <person name="Gunzer F."/>
        </authorList>
    </citation>
    <scope>NUCLEOTIDE SEQUENCE [LARGE SCALE GENOMIC DNA]</scope>
    <source>
        <strain evidence="6 7">DSM 106044</strain>
    </source>
</reference>
<evidence type="ECO:0000256" key="1">
    <source>
        <dbReference type="ARBA" id="ARBA00018672"/>
    </source>
</evidence>
<feature type="domain" description="Response regulatory" evidence="4">
    <location>
        <begin position="3"/>
        <end position="120"/>
    </location>
</feature>
<sequence length="234" mass="27445">MIRIALVDDDVQHLELMKSYLKKYGMQENMNFSITEYRNGLNFVEEYDGKLDVVFLDIEMPHLDGLEAARRIREKDQTLGIVFVTNMAQYAIRGYEVNAIDFIVKPVEYYVFTDKLKKALRFSKLNMEKEVVVDTEEIVVKLRVSQITYIEKDKNYLIYHTKGDAYRVRGTMISAEEILKTEGFSKCISGCLVNLKYVTKVQKDMVWVDKIQLPLSRQRKKEFKEDLMKYIGGM</sequence>
<dbReference type="RefSeq" id="WP_027292222.1">
    <property type="nucleotide sequence ID" value="NZ_CABMJZ010000106.1"/>
</dbReference>
<keyword evidence="7" id="KW-1185">Reference proteome</keyword>
<comment type="caution">
    <text evidence="6">The sequence shown here is derived from an EMBL/GenBank/DDBJ whole genome shotgun (WGS) entry which is preliminary data.</text>
</comment>
<dbReference type="PANTHER" id="PTHR37299">
    <property type="entry name" value="TRANSCRIPTIONAL REGULATOR-RELATED"/>
    <property type="match status" value="1"/>
</dbReference>
<evidence type="ECO:0000256" key="2">
    <source>
        <dbReference type="ARBA" id="ARBA00024867"/>
    </source>
</evidence>
<dbReference type="GO" id="GO:0003677">
    <property type="term" value="F:DNA binding"/>
    <property type="evidence" value="ECO:0007669"/>
    <property type="project" value="InterPro"/>
</dbReference>
<protein>
    <recommendedName>
        <fullName evidence="1">Stage 0 sporulation protein A homolog</fullName>
    </recommendedName>
</protein>
<dbReference type="InterPro" id="IPR046947">
    <property type="entry name" value="LytR-like"/>
</dbReference>
<dbReference type="Gene3D" id="2.40.50.1020">
    <property type="entry name" value="LytTr DNA-binding domain"/>
    <property type="match status" value="1"/>
</dbReference>
<evidence type="ECO:0000256" key="3">
    <source>
        <dbReference type="PROSITE-ProRule" id="PRU00169"/>
    </source>
</evidence>
<dbReference type="InterPro" id="IPR007492">
    <property type="entry name" value="LytTR_DNA-bd_dom"/>
</dbReference>
<name>A0A4U8Q401_9FIRM</name>
<keyword evidence="3" id="KW-0597">Phosphoprotein</keyword>
<dbReference type="PANTHER" id="PTHR37299:SF1">
    <property type="entry name" value="STAGE 0 SPORULATION PROTEIN A HOMOLOG"/>
    <property type="match status" value="1"/>
</dbReference>
<dbReference type="SUPFAM" id="SSF52172">
    <property type="entry name" value="CheY-like"/>
    <property type="match status" value="1"/>
</dbReference>
<dbReference type="Pfam" id="PF00072">
    <property type="entry name" value="Response_reg"/>
    <property type="match status" value="1"/>
</dbReference>
<dbReference type="Proteomes" id="UP000306509">
    <property type="component" value="Unassembled WGS sequence"/>
</dbReference>
<dbReference type="GO" id="GO:0000156">
    <property type="term" value="F:phosphorelay response regulator activity"/>
    <property type="evidence" value="ECO:0007669"/>
    <property type="project" value="InterPro"/>
</dbReference>
<dbReference type="Pfam" id="PF04397">
    <property type="entry name" value="LytTR"/>
    <property type="match status" value="1"/>
</dbReference>
<dbReference type="InterPro" id="IPR001789">
    <property type="entry name" value="Sig_transdc_resp-reg_receiver"/>
</dbReference>
<dbReference type="PROSITE" id="PS50110">
    <property type="entry name" value="RESPONSE_REGULATORY"/>
    <property type="match status" value="1"/>
</dbReference>
<feature type="modified residue" description="4-aspartylphosphate" evidence="3">
    <location>
        <position position="57"/>
    </location>
</feature>
<comment type="function">
    <text evidence="2">May play the central regulatory role in sporulation. It may be an element of the effector pathway responsible for the activation of sporulation genes in response to nutritional stress. Spo0A may act in concert with spo0H (a sigma factor) to control the expression of some genes that are critical to the sporulation process.</text>
</comment>
<dbReference type="PROSITE" id="PS50930">
    <property type="entry name" value="HTH_LYTTR"/>
    <property type="match status" value="1"/>
</dbReference>
<proteinExistence type="predicted"/>